<evidence type="ECO:0000256" key="4">
    <source>
        <dbReference type="ARBA" id="ARBA00023004"/>
    </source>
</evidence>
<feature type="compositionally biased region" description="Basic and acidic residues" evidence="6">
    <location>
        <begin position="17"/>
        <end position="26"/>
    </location>
</feature>
<name>W8KZ22_9GAMM</name>
<dbReference type="EMBL" id="CP007268">
    <property type="protein sequence ID" value="AHK80811.1"/>
    <property type="molecule type" value="Genomic_DNA"/>
</dbReference>
<feature type="region of interest" description="Disordered" evidence="6">
    <location>
        <begin position="1"/>
        <end position="26"/>
    </location>
</feature>
<dbReference type="InterPro" id="IPR034505">
    <property type="entry name" value="Coproporphyrinogen-III_oxidase"/>
</dbReference>
<evidence type="ECO:0000256" key="3">
    <source>
        <dbReference type="ARBA" id="ARBA00022723"/>
    </source>
</evidence>
<sequence>MIAHPTRSPQATSHGHGTPEGRPPLHYEKRLRSHHDALAPLHGLSDGAVTLGEHLDGREADARPRAIYVHIPFCRKLCHFCNMRRMKGAPDDTYTERLLRDMEALTRLPYVADGRYGAIYFGGGTPSTLSAAAFKRILAGLKQHFQLTDDVEITLESSVTELTEEKLQACMNAGVNRVSLGVQTFHDAGRRLLGRSGNGQWIAERIRRYRALGLDNLGMDLIYHYPEQTPEDLAADLHRIAELDLAGFSFYALMVSDKSRLAHQHPEWTTQTAESLRREWGLFRQIMEHAHDQGFQLLELTKLARPGRDRYRYVDLRYQGGDTLPLGAGAGGRLGGMMLMNPLAPEAYEQAVNHPGERQGLATRDPYPAFYRFIGGIQFGQVDLSLLPAPCRTAVAAVCAERTAQGLLTPVDGERLILTMEGVFWGNNLAAELTATAINAWQRGTDQAD</sequence>
<evidence type="ECO:0000256" key="6">
    <source>
        <dbReference type="SAM" id="MobiDB-lite"/>
    </source>
</evidence>
<dbReference type="SUPFAM" id="SSF102114">
    <property type="entry name" value="Radical SAM enzymes"/>
    <property type="match status" value="1"/>
</dbReference>
<gene>
    <name evidence="8" type="ORF">M911_15930</name>
</gene>
<dbReference type="GO" id="GO:0003824">
    <property type="term" value="F:catalytic activity"/>
    <property type="evidence" value="ECO:0007669"/>
    <property type="project" value="InterPro"/>
</dbReference>
<dbReference type="InterPro" id="IPR013785">
    <property type="entry name" value="Aldolase_TIM"/>
</dbReference>
<organism evidence="8 9">
    <name type="scientific">Ectothiorhodospira haloalkaliphila</name>
    <dbReference type="NCBI Taxonomy" id="421628"/>
    <lineage>
        <taxon>Bacteria</taxon>
        <taxon>Pseudomonadati</taxon>
        <taxon>Pseudomonadota</taxon>
        <taxon>Gammaproteobacteria</taxon>
        <taxon>Chromatiales</taxon>
        <taxon>Ectothiorhodospiraceae</taxon>
        <taxon>Ectothiorhodospira</taxon>
    </lineage>
</organism>
<dbReference type="InterPro" id="IPR007197">
    <property type="entry name" value="rSAM"/>
</dbReference>
<dbReference type="SFLD" id="SFLDG01082">
    <property type="entry name" value="B12-binding_domain_containing"/>
    <property type="match status" value="1"/>
</dbReference>
<dbReference type="SFLD" id="SFLDS00029">
    <property type="entry name" value="Radical_SAM"/>
    <property type="match status" value="1"/>
</dbReference>
<keyword evidence="2" id="KW-0949">S-adenosyl-L-methionine</keyword>
<keyword evidence="3" id="KW-0479">Metal-binding</keyword>
<dbReference type="HOGENOM" id="CLU_027579_4_1_6"/>
<dbReference type="PROSITE" id="PS51918">
    <property type="entry name" value="RADICAL_SAM"/>
    <property type="match status" value="1"/>
</dbReference>
<dbReference type="PANTHER" id="PTHR13932">
    <property type="entry name" value="COPROPORPHYRINIGEN III OXIDASE"/>
    <property type="match status" value="1"/>
</dbReference>
<dbReference type="GO" id="GO:0051539">
    <property type="term" value="F:4 iron, 4 sulfur cluster binding"/>
    <property type="evidence" value="ECO:0007669"/>
    <property type="project" value="TreeGrafter"/>
</dbReference>
<dbReference type="InterPro" id="IPR006638">
    <property type="entry name" value="Elp3/MiaA/NifB-like_rSAM"/>
</dbReference>
<dbReference type="SFLD" id="SFLDG01065">
    <property type="entry name" value="anaerobic_coproporphyrinogen-I"/>
    <property type="match status" value="1"/>
</dbReference>
<dbReference type="GO" id="GO:0006779">
    <property type="term" value="P:porphyrin-containing compound biosynthetic process"/>
    <property type="evidence" value="ECO:0007669"/>
    <property type="project" value="TreeGrafter"/>
</dbReference>
<reference evidence="8 9" key="1">
    <citation type="journal article" date="2014" name="J Genomics">
        <title>Draft Genome Sequence of the Extremely Halophilic Phototrophic Purple Sulfur Bacterium Halorhodospira halochloris.</title>
        <authorList>
            <person name="Singh K.S."/>
            <person name="Kirksey J."/>
            <person name="Hoff W.D."/>
            <person name="Deole R."/>
        </authorList>
    </citation>
    <scope>NUCLEOTIDE SEQUENCE [LARGE SCALE GENOMIC DNA]</scope>
    <source>
        <strain evidence="8 9">A</strain>
    </source>
</reference>
<keyword evidence="5" id="KW-0411">Iron-sulfur</keyword>
<reference evidence="9" key="2">
    <citation type="submission" date="2014-02" db="EMBL/GenBank/DDBJ databases">
        <title>Draft Genome Sequence of extremely halophilic bacteria Halorhodospira halochloris.</title>
        <authorList>
            <person name="Singh K.S."/>
        </authorList>
    </citation>
    <scope>NUCLEOTIDE SEQUENCE [LARGE SCALE GENOMIC DNA]</scope>
    <source>
        <strain evidence="9">A</strain>
    </source>
</reference>
<protein>
    <recommendedName>
        <fullName evidence="7">Radical SAM core domain-containing protein</fullName>
    </recommendedName>
</protein>
<evidence type="ECO:0000256" key="5">
    <source>
        <dbReference type="ARBA" id="ARBA00023014"/>
    </source>
</evidence>
<evidence type="ECO:0000259" key="7">
    <source>
        <dbReference type="PROSITE" id="PS51918"/>
    </source>
</evidence>
<dbReference type="CDD" id="cd01335">
    <property type="entry name" value="Radical_SAM"/>
    <property type="match status" value="1"/>
</dbReference>
<accession>W8KZ22</accession>
<dbReference type="PANTHER" id="PTHR13932:SF9">
    <property type="entry name" value="COPROPORPHYRINOGEN III OXIDASE"/>
    <property type="match status" value="1"/>
</dbReference>
<dbReference type="KEGG" id="hhc:M911_15930"/>
<keyword evidence="4" id="KW-0408">Iron</keyword>
<dbReference type="AlphaFoldDB" id="W8KZ22"/>
<keyword evidence="9" id="KW-1185">Reference proteome</keyword>
<feature type="domain" description="Radical SAM core" evidence="7">
    <location>
        <begin position="59"/>
        <end position="296"/>
    </location>
</feature>
<evidence type="ECO:0000256" key="1">
    <source>
        <dbReference type="ARBA" id="ARBA00001966"/>
    </source>
</evidence>
<dbReference type="Pfam" id="PF04055">
    <property type="entry name" value="Radical_SAM"/>
    <property type="match status" value="1"/>
</dbReference>
<dbReference type="OrthoDB" id="9808022at2"/>
<dbReference type="Proteomes" id="UP000019442">
    <property type="component" value="Chromosome"/>
</dbReference>
<proteinExistence type="predicted"/>
<comment type="cofactor">
    <cofactor evidence="1">
        <name>[4Fe-4S] cluster</name>
        <dbReference type="ChEBI" id="CHEBI:49883"/>
    </cofactor>
</comment>
<evidence type="ECO:0000313" key="8">
    <source>
        <dbReference type="EMBL" id="AHK80811.1"/>
    </source>
</evidence>
<dbReference type="InterPro" id="IPR058240">
    <property type="entry name" value="rSAM_sf"/>
</dbReference>
<dbReference type="SMART" id="SM00729">
    <property type="entry name" value="Elp3"/>
    <property type="match status" value="1"/>
</dbReference>
<dbReference type="RefSeq" id="WP_025282941.1">
    <property type="nucleotide sequence ID" value="NZ_CP007268.1"/>
</dbReference>
<evidence type="ECO:0000313" key="9">
    <source>
        <dbReference type="Proteomes" id="UP000019442"/>
    </source>
</evidence>
<evidence type="ECO:0000256" key="2">
    <source>
        <dbReference type="ARBA" id="ARBA00022691"/>
    </source>
</evidence>
<dbReference type="GO" id="GO:0005737">
    <property type="term" value="C:cytoplasm"/>
    <property type="evidence" value="ECO:0007669"/>
    <property type="project" value="TreeGrafter"/>
</dbReference>
<dbReference type="GO" id="GO:0046872">
    <property type="term" value="F:metal ion binding"/>
    <property type="evidence" value="ECO:0007669"/>
    <property type="project" value="UniProtKB-KW"/>
</dbReference>
<dbReference type="Gene3D" id="3.20.20.70">
    <property type="entry name" value="Aldolase class I"/>
    <property type="match status" value="1"/>
</dbReference>